<protein>
    <submittedName>
        <fullName evidence="1">Uncharacterized protein</fullName>
    </submittedName>
</protein>
<proteinExistence type="predicted"/>
<evidence type="ECO:0000313" key="1">
    <source>
        <dbReference type="EMBL" id="GAI29119.1"/>
    </source>
</evidence>
<organism evidence="1">
    <name type="scientific">marine sediment metagenome</name>
    <dbReference type="NCBI Taxonomy" id="412755"/>
    <lineage>
        <taxon>unclassified sequences</taxon>
        <taxon>metagenomes</taxon>
        <taxon>ecological metagenomes</taxon>
    </lineage>
</organism>
<sequence length="100" mass="12140">MVRIKLGVLKTMDDEYLPNYIKHNYEVFDRFTFDYLFKKLLRYGYDHEEAKDIILHNCALSALVLQERIHNEYYYKISEDGEIADDLLELRNETLRKDFP</sequence>
<feature type="non-terminal residue" evidence="1">
    <location>
        <position position="100"/>
    </location>
</feature>
<comment type="caution">
    <text evidence="1">The sequence shown here is derived from an EMBL/GenBank/DDBJ whole genome shotgun (WGS) entry which is preliminary data.</text>
</comment>
<reference evidence="1" key="1">
    <citation type="journal article" date="2014" name="Front. Microbiol.">
        <title>High frequency of phylogenetically diverse reductive dehalogenase-homologous genes in deep subseafloor sedimentary metagenomes.</title>
        <authorList>
            <person name="Kawai M."/>
            <person name="Futagami T."/>
            <person name="Toyoda A."/>
            <person name="Takaki Y."/>
            <person name="Nishi S."/>
            <person name="Hori S."/>
            <person name="Arai W."/>
            <person name="Tsubouchi T."/>
            <person name="Morono Y."/>
            <person name="Uchiyama I."/>
            <person name="Ito T."/>
            <person name="Fujiyama A."/>
            <person name="Inagaki F."/>
            <person name="Takami H."/>
        </authorList>
    </citation>
    <scope>NUCLEOTIDE SEQUENCE</scope>
    <source>
        <strain evidence="1">Expedition CK06-06</strain>
    </source>
</reference>
<dbReference type="AlphaFoldDB" id="X1PDX7"/>
<name>X1PDX7_9ZZZZ</name>
<dbReference type="EMBL" id="BARV01021920">
    <property type="protein sequence ID" value="GAI29119.1"/>
    <property type="molecule type" value="Genomic_DNA"/>
</dbReference>
<gene>
    <name evidence="1" type="ORF">S06H3_36218</name>
</gene>
<accession>X1PDX7</accession>